<evidence type="ECO:0000313" key="3">
    <source>
        <dbReference type="Proteomes" id="UP000255165"/>
    </source>
</evidence>
<proteinExistence type="predicted"/>
<dbReference type="InterPro" id="IPR013740">
    <property type="entry name" value="Redoxin"/>
</dbReference>
<dbReference type="InterPro" id="IPR050553">
    <property type="entry name" value="Thioredoxin_ResA/DsbE_sf"/>
</dbReference>
<feature type="domain" description="Thioredoxin" evidence="1">
    <location>
        <begin position="31"/>
        <end position="176"/>
    </location>
</feature>
<accession>A0A370P227</accession>
<dbReference type="PANTHER" id="PTHR42852">
    <property type="entry name" value="THIOL:DISULFIDE INTERCHANGE PROTEIN DSBE"/>
    <property type="match status" value="1"/>
</dbReference>
<dbReference type="Proteomes" id="UP000255165">
    <property type="component" value="Unassembled WGS sequence"/>
</dbReference>
<organism evidence="2 3">
    <name type="scientific">Cupriavidus lacunae</name>
    <dbReference type="NCBI Taxonomy" id="2666307"/>
    <lineage>
        <taxon>Bacteria</taxon>
        <taxon>Pseudomonadati</taxon>
        <taxon>Pseudomonadota</taxon>
        <taxon>Betaproteobacteria</taxon>
        <taxon>Burkholderiales</taxon>
        <taxon>Burkholderiaceae</taxon>
        <taxon>Cupriavidus</taxon>
    </lineage>
</organism>
<sequence>MRYLIRGILAAAGIAAIHIFGSGAVAESQKVSDQRYAPEFKYIDHWLNSEPLTMQQLRGKVVLVDFWTYSCINCVNTLPYVTQWHDKYKDQGLVVVGVHTPEFPFEKSTANVQAAIRKFGIRYPVAQDNQYGTWSAYHNQYWPAMYLIDADGRIVYEHYGEGQYKETEANIQKLLAARKSPPAR</sequence>
<evidence type="ECO:0000259" key="1">
    <source>
        <dbReference type="PROSITE" id="PS51352"/>
    </source>
</evidence>
<dbReference type="PROSITE" id="PS51352">
    <property type="entry name" value="THIOREDOXIN_2"/>
    <property type="match status" value="1"/>
</dbReference>
<dbReference type="InterPro" id="IPR036249">
    <property type="entry name" value="Thioredoxin-like_sf"/>
</dbReference>
<dbReference type="AlphaFoldDB" id="A0A370P227"/>
<evidence type="ECO:0000313" key="2">
    <source>
        <dbReference type="EMBL" id="RDK11912.1"/>
    </source>
</evidence>
<comment type="caution">
    <text evidence="2">The sequence shown here is derived from an EMBL/GenBank/DDBJ whole genome shotgun (WGS) entry which is preliminary data.</text>
</comment>
<protein>
    <submittedName>
        <fullName evidence="2">Thioredoxin</fullName>
    </submittedName>
</protein>
<reference evidence="2 3" key="1">
    <citation type="submission" date="2018-06" db="EMBL/GenBank/DDBJ databases">
        <authorList>
            <person name="Feng T."/>
            <person name="Jeon C.O."/>
        </authorList>
    </citation>
    <scope>NUCLEOTIDE SEQUENCE [LARGE SCALE GENOMIC DNA]</scope>
    <source>
        <strain evidence="2 3">S23</strain>
    </source>
</reference>
<dbReference type="RefSeq" id="WP_115013184.1">
    <property type="nucleotide sequence ID" value="NZ_QKWJ01000002.1"/>
</dbReference>
<keyword evidence="3" id="KW-1185">Reference proteome</keyword>
<dbReference type="Pfam" id="PF08534">
    <property type="entry name" value="Redoxin"/>
    <property type="match status" value="1"/>
</dbReference>
<dbReference type="GO" id="GO:0016491">
    <property type="term" value="F:oxidoreductase activity"/>
    <property type="evidence" value="ECO:0007669"/>
    <property type="project" value="InterPro"/>
</dbReference>
<dbReference type="CDD" id="cd03012">
    <property type="entry name" value="TlpA_like_DipZ_like"/>
    <property type="match status" value="1"/>
</dbReference>
<dbReference type="EMBL" id="QKWJ01000002">
    <property type="protein sequence ID" value="RDK11912.1"/>
    <property type="molecule type" value="Genomic_DNA"/>
</dbReference>
<dbReference type="Gene3D" id="3.40.30.10">
    <property type="entry name" value="Glutaredoxin"/>
    <property type="match status" value="1"/>
</dbReference>
<dbReference type="PANTHER" id="PTHR42852:SF13">
    <property type="entry name" value="PROTEIN DIPZ"/>
    <property type="match status" value="1"/>
</dbReference>
<gene>
    <name evidence="2" type="ORF">DN412_03205</name>
</gene>
<name>A0A370P227_9BURK</name>
<dbReference type="InterPro" id="IPR013766">
    <property type="entry name" value="Thioredoxin_domain"/>
</dbReference>
<dbReference type="SUPFAM" id="SSF52833">
    <property type="entry name" value="Thioredoxin-like"/>
    <property type="match status" value="1"/>
</dbReference>